<dbReference type="SUPFAM" id="SSF55729">
    <property type="entry name" value="Acyl-CoA N-acyltransferases (Nat)"/>
    <property type="match status" value="1"/>
</dbReference>
<dbReference type="PANTHER" id="PTHR42791:SF5">
    <property type="entry name" value="HYPOTHETICAL ACETYLTRANSFERASE (EUROFUNG)"/>
    <property type="match status" value="1"/>
</dbReference>
<protein>
    <recommendedName>
        <fullName evidence="1">N-acetyltransferase domain-containing protein</fullName>
    </recommendedName>
</protein>
<evidence type="ECO:0000259" key="1">
    <source>
        <dbReference type="PROSITE" id="PS51186"/>
    </source>
</evidence>
<proteinExistence type="predicted"/>
<accession>A0A0F7TM35</accession>
<dbReference type="InterPro" id="IPR000182">
    <property type="entry name" value="GNAT_dom"/>
</dbReference>
<dbReference type="EMBL" id="CDHK01000002">
    <property type="protein sequence ID" value="CEJ56038.1"/>
    <property type="molecule type" value="Genomic_DNA"/>
</dbReference>
<name>A0A0F7TM35_PENBI</name>
<reference evidence="3" key="1">
    <citation type="journal article" date="2015" name="Genome Announc.">
        <title>Draft genome sequence of the fungus Penicillium brasilianum MG11.</title>
        <authorList>
            <person name="Horn F."/>
            <person name="Linde J."/>
            <person name="Mattern D.J."/>
            <person name="Walther G."/>
            <person name="Guthke R."/>
            <person name="Brakhage A.A."/>
            <person name="Valiante V."/>
        </authorList>
    </citation>
    <scope>NUCLEOTIDE SEQUENCE [LARGE SCALE GENOMIC DNA]</scope>
    <source>
        <strain evidence="3">MG11</strain>
    </source>
</reference>
<evidence type="ECO:0000313" key="2">
    <source>
        <dbReference type="EMBL" id="CEJ56038.1"/>
    </source>
</evidence>
<dbReference type="OrthoDB" id="410198at2759"/>
<dbReference type="PROSITE" id="PS51186">
    <property type="entry name" value="GNAT"/>
    <property type="match status" value="1"/>
</dbReference>
<dbReference type="AlphaFoldDB" id="A0A0F7TM35"/>
<dbReference type="GO" id="GO:0016747">
    <property type="term" value="F:acyltransferase activity, transferring groups other than amino-acyl groups"/>
    <property type="evidence" value="ECO:0007669"/>
    <property type="project" value="InterPro"/>
</dbReference>
<feature type="domain" description="N-acetyltransferase" evidence="1">
    <location>
        <begin position="37"/>
        <end position="220"/>
    </location>
</feature>
<dbReference type="Proteomes" id="UP000042958">
    <property type="component" value="Unassembled WGS sequence"/>
</dbReference>
<dbReference type="InterPro" id="IPR052523">
    <property type="entry name" value="Trichothecene_AcTrans"/>
</dbReference>
<dbReference type="PANTHER" id="PTHR42791">
    <property type="entry name" value="GNAT FAMILY ACETYLTRANSFERASE"/>
    <property type="match status" value="1"/>
</dbReference>
<sequence>MSFKVKDVSVVELPDMVAAERYAFETPLQPIFRLYCPIIDNDRPKAIADTAAKEQERARNPDVNEEDRWIKAVRAQDSKTDETLVGGAQWLFISKGTSDLEGHIESLAKRHPEGGARLFAAQCFRILCECEARNRLAITGSGPYATLGSFFTLPEYRKLGIGHLLMQWGLDIADERGLDVWIEAAPPAVPFYERHGFVQKEVTHLQPQRPDGLSERVAAEWDATARSLLPITAVSMCRLAGSH</sequence>
<gene>
    <name evidence="2" type="ORF">PMG11_02263</name>
</gene>
<evidence type="ECO:0000313" key="3">
    <source>
        <dbReference type="Proteomes" id="UP000042958"/>
    </source>
</evidence>
<dbReference type="InterPro" id="IPR016181">
    <property type="entry name" value="Acyl_CoA_acyltransferase"/>
</dbReference>
<dbReference type="CDD" id="cd04301">
    <property type="entry name" value="NAT_SF"/>
    <property type="match status" value="1"/>
</dbReference>
<dbReference type="Gene3D" id="3.40.630.30">
    <property type="match status" value="1"/>
</dbReference>
<keyword evidence="3" id="KW-1185">Reference proteome</keyword>
<organism evidence="2 3">
    <name type="scientific">Penicillium brasilianum</name>
    <dbReference type="NCBI Taxonomy" id="104259"/>
    <lineage>
        <taxon>Eukaryota</taxon>
        <taxon>Fungi</taxon>
        <taxon>Dikarya</taxon>
        <taxon>Ascomycota</taxon>
        <taxon>Pezizomycotina</taxon>
        <taxon>Eurotiomycetes</taxon>
        <taxon>Eurotiomycetidae</taxon>
        <taxon>Eurotiales</taxon>
        <taxon>Aspergillaceae</taxon>
        <taxon>Penicillium</taxon>
    </lineage>
</organism>
<dbReference type="Pfam" id="PF00583">
    <property type="entry name" value="Acetyltransf_1"/>
    <property type="match status" value="1"/>
</dbReference>
<dbReference type="STRING" id="104259.A0A0F7TM35"/>